<keyword evidence="9" id="KW-0227">DNA damage</keyword>
<keyword evidence="6" id="KW-0175">Coiled coil</keyword>
<keyword evidence="12" id="KW-1185">Reference proteome</keyword>
<dbReference type="PANTHER" id="PTHR13476">
    <property type="entry name" value="CHROMATIN MODIFICATION-RELATED PROTEIN MEAF6"/>
    <property type="match status" value="1"/>
</dbReference>
<feature type="region of interest" description="Disordered" evidence="10">
    <location>
        <begin position="65"/>
        <end position="182"/>
    </location>
</feature>
<dbReference type="GO" id="GO:0035267">
    <property type="term" value="C:NuA4 histone acetyltransferase complex"/>
    <property type="evidence" value="ECO:0007669"/>
    <property type="project" value="UniProtKB-UniRule"/>
</dbReference>
<keyword evidence="4 9" id="KW-0156">Chromatin regulator</keyword>
<comment type="function">
    <text evidence="9">Component of the NuA4 histone acetyltransferase complex which is involved in transcriptional activation of selected genes principally by acetylation of nucleosomal histone H4 and H2A. The NuA4 complex is also involved in DNA repair.</text>
</comment>
<reference evidence="11" key="1">
    <citation type="submission" date="2022-07" db="EMBL/GenBank/DDBJ databases">
        <title>Draft genome sequence of Zalerion maritima ATCC 34329, a (micro)plastics degrading marine fungus.</title>
        <authorList>
            <person name="Paco A."/>
            <person name="Goncalves M.F.M."/>
            <person name="Rocha-Santos T.A.P."/>
            <person name="Alves A."/>
        </authorList>
    </citation>
    <scope>NUCLEOTIDE SEQUENCE</scope>
    <source>
        <strain evidence="11">ATCC 34329</strain>
    </source>
</reference>
<keyword evidence="8 9" id="KW-0539">Nucleus</keyword>
<dbReference type="Pfam" id="PF09340">
    <property type="entry name" value="NuA4"/>
    <property type="match status" value="1"/>
</dbReference>
<evidence type="ECO:0000256" key="2">
    <source>
        <dbReference type="ARBA" id="ARBA00010916"/>
    </source>
</evidence>
<evidence type="ECO:0000256" key="1">
    <source>
        <dbReference type="ARBA" id="ARBA00004123"/>
    </source>
</evidence>
<dbReference type="Proteomes" id="UP001201980">
    <property type="component" value="Unassembled WGS sequence"/>
</dbReference>
<keyword evidence="9" id="KW-0234">DNA repair</keyword>
<dbReference type="AlphaFoldDB" id="A0AAD5RWY3"/>
<proteinExistence type="inferred from homology"/>
<accession>A0AAD5RWY3</accession>
<keyword evidence="7 9" id="KW-0804">Transcription</keyword>
<evidence type="ECO:0000256" key="5">
    <source>
        <dbReference type="ARBA" id="ARBA00023015"/>
    </source>
</evidence>
<gene>
    <name evidence="11" type="ORF">MKZ38_007337</name>
</gene>
<sequence>MPPPNATKGESNTGTQSRAQELRSYEDSRTALRELLAKREKLRAEITELGETIERQEAEYVENNPTGNIIQGWDGLLKGGNTAEAKRRRTIPQDSMKIFSRSHISYNPQATSTPASATSTPATSHTPTPHSASFARGESGSGTPVSAGPTNKGVKRGKKHEEDSETDHRESKKARGNGSSRK</sequence>
<feature type="compositionally biased region" description="Low complexity" evidence="10">
    <location>
        <begin position="110"/>
        <end position="133"/>
    </location>
</feature>
<comment type="caution">
    <text evidence="11">The sequence shown here is derived from an EMBL/GenBank/DDBJ whole genome shotgun (WGS) entry which is preliminary data.</text>
</comment>
<evidence type="ECO:0000256" key="8">
    <source>
        <dbReference type="ARBA" id="ARBA00023242"/>
    </source>
</evidence>
<evidence type="ECO:0000256" key="4">
    <source>
        <dbReference type="ARBA" id="ARBA00022853"/>
    </source>
</evidence>
<comment type="subcellular location">
    <subcellularLocation>
        <location evidence="1 9">Nucleus</location>
    </subcellularLocation>
</comment>
<dbReference type="GO" id="GO:0006325">
    <property type="term" value="P:chromatin organization"/>
    <property type="evidence" value="ECO:0007669"/>
    <property type="project" value="UniProtKB-KW"/>
</dbReference>
<evidence type="ECO:0000256" key="3">
    <source>
        <dbReference type="ARBA" id="ARBA00018504"/>
    </source>
</evidence>
<feature type="compositionally biased region" description="Polar residues" evidence="10">
    <location>
        <begin position="8"/>
        <end position="19"/>
    </location>
</feature>
<evidence type="ECO:0000256" key="6">
    <source>
        <dbReference type="ARBA" id="ARBA00023054"/>
    </source>
</evidence>
<comment type="similarity">
    <text evidence="2 9">Belongs to the EAF6 family.</text>
</comment>
<dbReference type="InterPro" id="IPR015418">
    <property type="entry name" value="Eaf6"/>
</dbReference>
<evidence type="ECO:0000256" key="9">
    <source>
        <dbReference type="RuleBase" id="RU368022"/>
    </source>
</evidence>
<keyword evidence="5 9" id="KW-0805">Transcription regulation</keyword>
<organism evidence="11 12">
    <name type="scientific">Zalerion maritima</name>
    <dbReference type="NCBI Taxonomy" id="339359"/>
    <lineage>
        <taxon>Eukaryota</taxon>
        <taxon>Fungi</taxon>
        <taxon>Dikarya</taxon>
        <taxon>Ascomycota</taxon>
        <taxon>Pezizomycotina</taxon>
        <taxon>Sordariomycetes</taxon>
        <taxon>Lulworthiomycetidae</taxon>
        <taxon>Lulworthiales</taxon>
        <taxon>Lulworthiaceae</taxon>
        <taxon>Zalerion</taxon>
    </lineage>
</organism>
<evidence type="ECO:0000313" key="12">
    <source>
        <dbReference type="Proteomes" id="UP001201980"/>
    </source>
</evidence>
<evidence type="ECO:0000256" key="10">
    <source>
        <dbReference type="SAM" id="MobiDB-lite"/>
    </source>
</evidence>
<evidence type="ECO:0000313" key="11">
    <source>
        <dbReference type="EMBL" id="KAJ2904719.1"/>
    </source>
</evidence>
<feature type="compositionally biased region" description="Basic and acidic residues" evidence="10">
    <location>
        <begin position="159"/>
        <end position="170"/>
    </location>
</feature>
<evidence type="ECO:0000256" key="7">
    <source>
        <dbReference type="ARBA" id="ARBA00023163"/>
    </source>
</evidence>
<name>A0AAD5RWY3_9PEZI</name>
<dbReference type="GO" id="GO:0005634">
    <property type="term" value="C:nucleus"/>
    <property type="evidence" value="ECO:0007669"/>
    <property type="project" value="UniProtKB-SubCell"/>
</dbReference>
<feature type="compositionally biased region" description="Basic residues" evidence="10">
    <location>
        <begin position="171"/>
        <end position="182"/>
    </location>
</feature>
<feature type="region of interest" description="Disordered" evidence="10">
    <location>
        <begin position="1"/>
        <end position="27"/>
    </location>
</feature>
<comment type="subunit">
    <text evidence="9">Component of the NuA4 histone acetyltransferase complex.</text>
</comment>
<protein>
    <recommendedName>
        <fullName evidence="3 9">Chromatin modification-related protein EAF6</fullName>
    </recommendedName>
</protein>
<dbReference type="EMBL" id="JAKWBI020000046">
    <property type="protein sequence ID" value="KAJ2904719.1"/>
    <property type="molecule type" value="Genomic_DNA"/>
</dbReference>
<dbReference type="GO" id="GO:0006281">
    <property type="term" value="P:DNA repair"/>
    <property type="evidence" value="ECO:0007669"/>
    <property type="project" value="UniProtKB-UniRule"/>
</dbReference>